<keyword evidence="4" id="KW-1185">Reference proteome</keyword>
<dbReference type="OMA" id="FIMESQI"/>
<accession>A0A1J1GSL7</accession>
<organism evidence="3 4">
    <name type="scientific">Plasmodium gallinaceum</name>
    <dbReference type="NCBI Taxonomy" id="5849"/>
    <lineage>
        <taxon>Eukaryota</taxon>
        <taxon>Sar</taxon>
        <taxon>Alveolata</taxon>
        <taxon>Apicomplexa</taxon>
        <taxon>Aconoidasida</taxon>
        <taxon>Haemosporida</taxon>
        <taxon>Plasmodiidae</taxon>
        <taxon>Plasmodium</taxon>
        <taxon>Plasmodium (Haemamoeba)</taxon>
    </lineage>
</organism>
<comment type="caution">
    <text evidence="3">The sequence shown here is derived from an EMBL/GenBank/DDBJ whole genome shotgun (WGS) entry which is preliminary data.</text>
</comment>
<evidence type="ECO:0000256" key="1">
    <source>
        <dbReference type="SAM" id="MobiDB-lite"/>
    </source>
</evidence>
<feature type="region of interest" description="Disordered" evidence="1">
    <location>
        <begin position="347"/>
        <end position="373"/>
    </location>
</feature>
<evidence type="ECO:0000313" key="3">
    <source>
        <dbReference type="EMBL" id="CRG95483.1"/>
    </source>
</evidence>
<keyword evidence="2" id="KW-0812">Transmembrane</keyword>
<keyword evidence="2" id="KW-1133">Transmembrane helix</keyword>
<reference evidence="3" key="1">
    <citation type="submission" date="2015-04" db="EMBL/GenBank/DDBJ databases">
        <authorList>
            <consortium name="Pathogen Informatics"/>
        </authorList>
    </citation>
    <scope>NUCLEOTIDE SEQUENCE [LARGE SCALE GENOMIC DNA]</scope>
    <source>
        <strain evidence="3">8A</strain>
    </source>
</reference>
<gene>
    <name evidence="3" type="ORF">PGAL8A_00268500</name>
</gene>
<protein>
    <submittedName>
        <fullName evidence="3">PIR-like protein</fullName>
    </submittedName>
</protein>
<evidence type="ECO:0000313" key="4">
    <source>
        <dbReference type="Proteomes" id="UP000220797"/>
    </source>
</evidence>
<dbReference type="Proteomes" id="UP000220797">
    <property type="component" value="Unassembled WGS sequence"/>
</dbReference>
<keyword evidence="2" id="KW-0472">Membrane</keyword>
<feature type="transmembrane region" description="Helical" evidence="2">
    <location>
        <begin position="306"/>
        <end position="328"/>
    </location>
</feature>
<dbReference type="OrthoDB" id="394175at2759"/>
<sequence length="401" mass="45237">MKTHHHSMMILCLFILVWIFQYFFNMSFEIKENNLKKVSQLRIGRLLAEAQSCPLTTETGYICRSGENLTTWLESLQGDLLTQIEKNQNNFTCNNTDSLINWMSNKTMEMAFSLNRNSDIKEKGILNNAWGIWNNLIECVKDYFSYIVDKFSCKITSDNISNITDWMYNRSRLVIRELNLDSDIGGKKVLNDTLSVWRQITKSVTNFIMESQINSTMSIDPTKNSSDLLSTPVLPTTSDSLSTSSSLITGTSSNISSNISLNDSINGIKTTPILEIITTTLGDINTSPGNDGSTTTACSGFFCGSIASISISVPLVVIGGVLFLTLLYKYTRIGSLLGRGNLQKEKGRKRLRETSLDNIEDPSESSMEKEEMKPKRSRLNSFLRAFGYKYRNIFPYIDENR</sequence>
<dbReference type="VEuPathDB" id="PlasmoDB:PGAL8A_00268500"/>
<proteinExistence type="predicted"/>
<evidence type="ECO:0000256" key="2">
    <source>
        <dbReference type="SAM" id="Phobius"/>
    </source>
</evidence>
<dbReference type="EMBL" id="CVMV01000038">
    <property type="protein sequence ID" value="CRG95483.1"/>
    <property type="molecule type" value="Genomic_DNA"/>
</dbReference>
<name>A0A1J1GSL7_PLAGA</name>
<dbReference type="AlphaFoldDB" id="A0A1J1GSL7"/>
<dbReference type="RefSeq" id="XP_028528292.1">
    <property type="nucleotide sequence ID" value="XM_028671662.1"/>
</dbReference>
<dbReference type="GeneID" id="39731215"/>